<feature type="non-terminal residue" evidence="1">
    <location>
        <position position="61"/>
    </location>
</feature>
<sequence>DSNRIVPASQDRCGQCIPPDLLTGNLVWKPTLALLRINCNRTTASVHWSTNKDKFTVASGA</sequence>
<dbReference type="RefSeq" id="XP_041285947.1">
    <property type="nucleotide sequence ID" value="XM_041430428.1"/>
</dbReference>
<dbReference type="Gene3D" id="2.130.10.10">
    <property type="entry name" value="YVTN repeat-like/Quinoprotein amine dehydrogenase"/>
    <property type="match status" value="1"/>
</dbReference>
<dbReference type="GeneID" id="64692687"/>
<feature type="non-terminal residue" evidence="1">
    <location>
        <position position="1"/>
    </location>
</feature>
<proteinExistence type="predicted"/>
<dbReference type="OrthoDB" id="406844at2759"/>
<dbReference type="InterPro" id="IPR015943">
    <property type="entry name" value="WD40/YVTN_repeat-like_dom_sf"/>
</dbReference>
<accession>A0A9P7ETN4</accession>
<name>A0A9P7ETN4_9AGAM</name>
<evidence type="ECO:0000313" key="1">
    <source>
        <dbReference type="EMBL" id="KAG2089608.1"/>
    </source>
</evidence>
<dbReference type="AlphaFoldDB" id="A0A9P7ETN4"/>
<reference evidence="1" key="1">
    <citation type="journal article" date="2020" name="New Phytol.">
        <title>Comparative genomics reveals dynamic genome evolution in host specialist ectomycorrhizal fungi.</title>
        <authorList>
            <person name="Lofgren L.A."/>
            <person name="Nguyen N.H."/>
            <person name="Vilgalys R."/>
            <person name="Ruytinx J."/>
            <person name="Liao H.L."/>
            <person name="Branco S."/>
            <person name="Kuo A."/>
            <person name="LaButti K."/>
            <person name="Lipzen A."/>
            <person name="Andreopoulos W."/>
            <person name="Pangilinan J."/>
            <person name="Riley R."/>
            <person name="Hundley H."/>
            <person name="Na H."/>
            <person name="Barry K."/>
            <person name="Grigoriev I.V."/>
            <person name="Stajich J.E."/>
            <person name="Kennedy P.G."/>
        </authorList>
    </citation>
    <scope>NUCLEOTIDE SEQUENCE</scope>
    <source>
        <strain evidence="1">FC423</strain>
    </source>
</reference>
<keyword evidence="2" id="KW-1185">Reference proteome</keyword>
<dbReference type="Proteomes" id="UP000823399">
    <property type="component" value="Unassembled WGS sequence"/>
</dbReference>
<evidence type="ECO:0000313" key="2">
    <source>
        <dbReference type="Proteomes" id="UP000823399"/>
    </source>
</evidence>
<comment type="caution">
    <text evidence="1">The sequence shown here is derived from an EMBL/GenBank/DDBJ whole genome shotgun (WGS) entry which is preliminary data.</text>
</comment>
<protein>
    <submittedName>
        <fullName evidence="1">Uncharacterized protein</fullName>
    </submittedName>
</protein>
<dbReference type="EMBL" id="JABBWM010000110">
    <property type="protein sequence ID" value="KAG2089608.1"/>
    <property type="molecule type" value="Genomic_DNA"/>
</dbReference>
<organism evidence="1 2">
    <name type="scientific">Suillus discolor</name>
    <dbReference type="NCBI Taxonomy" id="1912936"/>
    <lineage>
        <taxon>Eukaryota</taxon>
        <taxon>Fungi</taxon>
        <taxon>Dikarya</taxon>
        <taxon>Basidiomycota</taxon>
        <taxon>Agaricomycotina</taxon>
        <taxon>Agaricomycetes</taxon>
        <taxon>Agaricomycetidae</taxon>
        <taxon>Boletales</taxon>
        <taxon>Suillineae</taxon>
        <taxon>Suillaceae</taxon>
        <taxon>Suillus</taxon>
    </lineage>
</organism>
<gene>
    <name evidence="1" type="ORF">F5147DRAFT_552352</name>
</gene>